<protein>
    <recommendedName>
        <fullName evidence="1">non-specific serine/threonine protein kinase</fullName>
        <ecNumber evidence="1">2.7.11.1</ecNumber>
    </recommendedName>
</protein>
<dbReference type="EMBL" id="BAAAMR010000062">
    <property type="protein sequence ID" value="GAA2153454.1"/>
    <property type="molecule type" value="Genomic_DNA"/>
</dbReference>
<dbReference type="Pfam" id="PF00069">
    <property type="entry name" value="Pkinase"/>
    <property type="match status" value="1"/>
</dbReference>
<dbReference type="InterPro" id="IPR008271">
    <property type="entry name" value="Ser/Thr_kinase_AS"/>
</dbReference>
<dbReference type="PANTHER" id="PTHR43289:SF6">
    <property type="entry name" value="SERINE_THREONINE-PROTEIN KINASE NEKL-3"/>
    <property type="match status" value="1"/>
</dbReference>
<keyword evidence="5" id="KW-0418">Kinase</keyword>
<keyword evidence="2" id="KW-0723">Serine/threonine-protein kinase</keyword>
<organism evidence="11 12">
    <name type="scientific">Actinomadura napierensis</name>
    <dbReference type="NCBI Taxonomy" id="267854"/>
    <lineage>
        <taxon>Bacteria</taxon>
        <taxon>Bacillati</taxon>
        <taxon>Actinomycetota</taxon>
        <taxon>Actinomycetes</taxon>
        <taxon>Streptosporangiales</taxon>
        <taxon>Thermomonosporaceae</taxon>
        <taxon>Actinomadura</taxon>
    </lineage>
</organism>
<feature type="binding site" evidence="7">
    <location>
        <position position="39"/>
    </location>
    <ligand>
        <name>ATP</name>
        <dbReference type="ChEBI" id="CHEBI:30616"/>
    </ligand>
</feature>
<keyword evidence="9" id="KW-0812">Transmembrane</keyword>
<comment type="caution">
    <text evidence="11">The sequence shown here is derived from an EMBL/GenBank/DDBJ whole genome shotgun (WGS) entry which is preliminary data.</text>
</comment>
<feature type="region of interest" description="Disordered" evidence="8">
    <location>
        <begin position="276"/>
        <end position="306"/>
    </location>
</feature>
<evidence type="ECO:0000256" key="5">
    <source>
        <dbReference type="ARBA" id="ARBA00022777"/>
    </source>
</evidence>
<name>A0ABN3A3W4_9ACTN</name>
<dbReference type="PROSITE" id="PS00107">
    <property type="entry name" value="PROTEIN_KINASE_ATP"/>
    <property type="match status" value="1"/>
</dbReference>
<keyword evidence="4 7" id="KW-0547">Nucleotide-binding</keyword>
<keyword evidence="6 7" id="KW-0067">ATP-binding</keyword>
<evidence type="ECO:0000256" key="8">
    <source>
        <dbReference type="SAM" id="MobiDB-lite"/>
    </source>
</evidence>
<feature type="compositionally biased region" description="Low complexity" evidence="8">
    <location>
        <begin position="285"/>
        <end position="306"/>
    </location>
</feature>
<dbReference type="InterPro" id="IPR011009">
    <property type="entry name" value="Kinase-like_dom_sf"/>
</dbReference>
<keyword evidence="3" id="KW-0808">Transferase</keyword>
<dbReference type="RefSeq" id="WP_344274473.1">
    <property type="nucleotide sequence ID" value="NZ_BAAAMR010000062.1"/>
</dbReference>
<dbReference type="CDD" id="cd14014">
    <property type="entry name" value="STKc_PknB_like"/>
    <property type="match status" value="1"/>
</dbReference>
<dbReference type="EC" id="2.7.11.1" evidence="1"/>
<dbReference type="PROSITE" id="PS50011">
    <property type="entry name" value="PROTEIN_KINASE_DOM"/>
    <property type="match status" value="1"/>
</dbReference>
<feature type="transmembrane region" description="Helical" evidence="9">
    <location>
        <begin position="316"/>
        <end position="336"/>
    </location>
</feature>
<keyword evidence="9" id="KW-1133">Transmembrane helix</keyword>
<proteinExistence type="predicted"/>
<evidence type="ECO:0000256" key="3">
    <source>
        <dbReference type="ARBA" id="ARBA00022679"/>
    </source>
</evidence>
<dbReference type="InterPro" id="IPR017441">
    <property type="entry name" value="Protein_kinase_ATP_BS"/>
</dbReference>
<dbReference type="InterPro" id="IPR000719">
    <property type="entry name" value="Prot_kinase_dom"/>
</dbReference>
<dbReference type="Gene3D" id="3.30.200.20">
    <property type="entry name" value="Phosphorylase Kinase, domain 1"/>
    <property type="match status" value="1"/>
</dbReference>
<keyword evidence="9" id="KW-0472">Membrane</keyword>
<evidence type="ECO:0000256" key="7">
    <source>
        <dbReference type="PROSITE-ProRule" id="PRU10141"/>
    </source>
</evidence>
<evidence type="ECO:0000256" key="4">
    <source>
        <dbReference type="ARBA" id="ARBA00022741"/>
    </source>
</evidence>
<dbReference type="SUPFAM" id="SSF56112">
    <property type="entry name" value="Protein kinase-like (PK-like)"/>
    <property type="match status" value="1"/>
</dbReference>
<dbReference type="Gene3D" id="1.10.510.10">
    <property type="entry name" value="Transferase(Phosphotransferase) domain 1"/>
    <property type="match status" value="1"/>
</dbReference>
<evidence type="ECO:0000313" key="11">
    <source>
        <dbReference type="EMBL" id="GAA2153454.1"/>
    </source>
</evidence>
<evidence type="ECO:0000256" key="9">
    <source>
        <dbReference type="SAM" id="Phobius"/>
    </source>
</evidence>
<evidence type="ECO:0000256" key="6">
    <source>
        <dbReference type="ARBA" id="ARBA00022840"/>
    </source>
</evidence>
<keyword evidence="12" id="KW-1185">Reference proteome</keyword>
<sequence length="534" mass="55806">MSDCRLIGRYRLGTLLGAGGMGAVWRGYDELLGRDVAIKRIILDGHVPPEERAVLCARAAREARAAAMLDHSGIITVHDVVETDGEPWIVMELVEGRSLGQTVAADGPLPPERVAEIGARLLEALTAAHGQGIVHRDVKPANVLLAEDGRIVLTDFGIAALDGDPALTREGALVGSPGFIAPERLRDEPAGPASDLWSLGATLYTAVEGRAPFDGPAPLAALGATVTGEAPFPERADALAPVLLCMLEKDPAKRIGAEQAATALYQVAAGGDSGLYATPPARSPSGARPDGRGASSSSGAGLAGWLPGRSTRRGTVVAIGVIAVVTVAATVGVLLVHGHGTDHGPARPATVRVPRPVASVDPCAVLDDQQARGLLAGAVRRGDTPRTGECSWLAPKAAAMLTVYKPVVVAASFEAARDRMAIKRNELLAYVQQLRTSPFNMTYTWPYDGFPKTPMRLSETTSLTALPGVGDEAVTYTSRYAPPHDEVNVFLREGNVVLQLQWSGPRTGPAAAADGARRAGVEAARTLARLENRA</sequence>
<dbReference type="PROSITE" id="PS00108">
    <property type="entry name" value="PROTEIN_KINASE_ST"/>
    <property type="match status" value="1"/>
</dbReference>
<dbReference type="SMART" id="SM00220">
    <property type="entry name" value="S_TKc"/>
    <property type="match status" value="1"/>
</dbReference>
<feature type="domain" description="Protein kinase" evidence="10">
    <location>
        <begin position="10"/>
        <end position="268"/>
    </location>
</feature>
<reference evidence="11 12" key="1">
    <citation type="journal article" date="2019" name="Int. J. Syst. Evol. Microbiol.">
        <title>The Global Catalogue of Microorganisms (GCM) 10K type strain sequencing project: providing services to taxonomists for standard genome sequencing and annotation.</title>
        <authorList>
            <consortium name="The Broad Institute Genomics Platform"/>
            <consortium name="The Broad Institute Genome Sequencing Center for Infectious Disease"/>
            <person name="Wu L."/>
            <person name="Ma J."/>
        </authorList>
    </citation>
    <scope>NUCLEOTIDE SEQUENCE [LARGE SCALE GENOMIC DNA]</scope>
    <source>
        <strain evidence="11 12">JCM 13850</strain>
    </source>
</reference>
<evidence type="ECO:0000256" key="2">
    <source>
        <dbReference type="ARBA" id="ARBA00022527"/>
    </source>
</evidence>
<accession>A0ABN3A3W4</accession>
<evidence type="ECO:0000313" key="12">
    <source>
        <dbReference type="Proteomes" id="UP001501020"/>
    </source>
</evidence>
<evidence type="ECO:0000259" key="10">
    <source>
        <dbReference type="PROSITE" id="PS50011"/>
    </source>
</evidence>
<dbReference type="Proteomes" id="UP001501020">
    <property type="component" value="Unassembled WGS sequence"/>
</dbReference>
<gene>
    <name evidence="11" type="ORF">GCM10009727_59890</name>
</gene>
<evidence type="ECO:0000256" key="1">
    <source>
        <dbReference type="ARBA" id="ARBA00012513"/>
    </source>
</evidence>
<dbReference type="PANTHER" id="PTHR43289">
    <property type="entry name" value="MITOGEN-ACTIVATED PROTEIN KINASE KINASE KINASE 20-RELATED"/>
    <property type="match status" value="1"/>
</dbReference>